<feature type="chain" id="PRO_5023809746" description="Secreted protein" evidence="1">
    <location>
        <begin position="23"/>
        <end position="98"/>
    </location>
</feature>
<accession>A0A5J5F386</accession>
<gene>
    <name evidence="2" type="ORF">FN846DRAFT_544076</name>
</gene>
<proteinExistence type="predicted"/>
<keyword evidence="1" id="KW-0732">Signal</keyword>
<comment type="caution">
    <text evidence="2">The sequence shown here is derived from an EMBL/GenBank/DDBJ whole genome shotgun (WGS) entry which is preliminary data.</text>
</comment>
<evidence type="ECO:0000256" key="1">
    <source>
        <dbReference type="SAM" id="SignalP"/>
    </source>
</evidence>
<dbReference type="Proteomes" id="UP000326924">
    <property type="component" value="Unassembled WGS sequence"/>
</dbReference>
<reference evidence="2 3" key="1">
    <citation type="submission" date="2019-09" db="EMBL/GenBank/DDBJ databases">
        <title>Draft genome of the ectomycorrhizal ascomycete Sphaerosporella brunnea.</title>
        <authorList>
            <consortium name="DOE Joint Genome Institute"/>
            <person name="Benucci G.M."/>
            <person name="Marozzi G."/>
            <person name="Antonielli L."/>
            <person name="Sanchez S."/>
            <person name="Marco P."/>
            <person name="Wang X."/>
            <person name="Falini L.B."/>
            <person name="Barry K."/>
            <person name="Haridas S."/>
            <person name="Lipzen A."/>
            <person name="Labutti K."/>
            <person name="Grigoriev I.V."/>
            <person name="Murat C."/>
            <person name="Martin F."/>
            <person name="Albertini E."/>
            <person name="Donnini D."/>
            <person name="Bonito G."/>
        </authorList>
    </citation>
    <scope>NUCLEOTIDE SEQUENCE [LARGE SCALE GENOMIC DNA]</scope>
    <source>
        <strain evidence="2 3">Sb_GMNB300</strain>
    </source>
</reference>
<dbReference type="EMBL" id="VXIS01000046">
    <property type="protein sequence ID" value="KAA8910452.1"/>
    <property type="molecule type" value="Genomic_DNA"/>
</dbReference>
<organism evidence="2 3">
    <name type="scientific">Sphaerosporella brunnea</name>
    <dbReference type="NCBI Taxonomy" id="1250544"/>
    <lineage>
        <taxon>Eukaryota</taxon>
        <taxon>Fungi</taxon>
        <taxon>Dikarya</taxon>
        <taxon>Ascomycota</taxon>
        <taxon>Pezizomycotina</taxon>
        <taxon>Pezizomycetes</taxon>
        <taxon>Pezizales</taxon>
        <taxon>Pyronemataceae</taxon>
        <taxon>Sphaerosporella</taxon>
    </lineage>
</organism>
<sequence length="98" mass="11149">MRYMQLLDILCIIMLFYTSEHTLEHYASTLSWAFPAGHAASGYYTGRRLLHVDGKVSIPMWEILPAVARQSSINTVTASPTYYRIARTSGHPLSRRTM</sequence>
<evidence type="ECO:0000313" key="3">
    <source>
        <dbReference type="Proteomes" id="UP000326924"/>
    </source>
</evidence>
<keyword evidence="3" id="KW-1185">Reference proteome</keyword>
<dbReference type="AlphaFoldDB" id="A0A5J5F386"/>
<name>A0A5J5F386_9PEZI</name>
<dbReference type="InParanoid" id="A0A5J5F386"/>
<protein>
    <recommendedName>
        <fullName evidence="4">Secreted protein</fullName>
    </recommendedName>
</protein>
<evidence type="ECO:0000313" key="2">
    <source>
        <dbReference type="EMBL" id="KAA8910452.1"/>
    </source>
</evidence>
<evidence type="ECO:0008006" key="4">
    <source>
        <dbReference type="Google" id="ProtNLM"/>
    </source>
</evidence>
<feature type="signal peptide" evidence="1">
    <location>
        <begin position="1"/>
        <end position="22"/>
    </location>
</feature>